<dbReference type="SUPFAM" id="SSF52266">
    <property type="entry name" value="SGNH hydrolase"/>
    <property type="match status" value="1"/>
</dbReference>
<keyword evidence="1" id="KW-0378">Hydrolase</keyword>
<name>A0ABR6VLY7_9BACT</name>
<dbReference type="RefSeq" id="WP_186631327.1">
    <property type="nucleotide sequence ID" value="NZ_JACOAF010000001.1"/>
</dbReference>
<gene>
    <name evidence="1" type="ORF">H7U12_00725</name>
</gene>
<comment type="caution">
    <text evidence="1">The sequence shown here is derived from an EMBL/GenBank/DDBJ whole genome shotgun (WGS) entry which is preliminary data.</text>
</comment>
<dbReference type="InterPro" id="IPR036514">
    <property type="entry name" value="SGNH_hydro_sf"/>
</dbReference>
<evidence type="ECO:0000313" key="2">
    <source>
        <dbReference type="Proteomes" id="UP000659698"/>
    </source>
</evidence>
<dbReference type="CDD" id="cd00229">
    <property type="entry name" value="SGNH_hydrolase"/>
    <property type="match status" value="1"/>
</dbReference>
<sequence length="277" mass="31722">MGWEQGPWPLDSQFVNVFVFGGSTTFGYGVADSETLPSHLQRAFQKIDPKIRCYNFGRGFYYSVQERALFEKLLLEGARPDVVVFVDGLNEYAQPEPEFVEQTQALFDQKPGTLFQYWFQGLSISRLARSLRYRLLGISPELPEPKYSCHADSIQVVHQRYWQNRKMIEAVAKQAAIPSVFVWQPISCFNYTPKDVYFLTAQEAKDCYPGCGYGQMSQEWKKSADQFNSLWLADIQQSRSANRYVDKVHYTAAFHSEIADSLVSGLSKMGVLNLLKK</sequence>
<dbReference type="Gene3D" id="3.40.50.1110">
    <property type="entry name" value="SGNH hydrolase"/>
    <property type="match status" value="1"/>
</dbReference>
<protein>
    <submittedName>
        <fullName evidence="1">SGNH/GDSL hydrolase family protein</fullName>
    </submittedName>
</protein>
<proteinExistence type="predicted"/>
<reference evidence="1 2" key="1">
    <citation type="journal article" date="2019" name="Int. J. Syst. Evol. Microbiol.">
        <title>Rufibacter sediminis sp. nov., isolated from freshwater lake sediment.</title>
        <authorList>
            <person name="Qu J.H."/>
            <person name="Zhang L.J."/>
            <person name="Fu Y.H."/>
            <person name="Li H.F."/>
        </authorList>
    </citation>
    <scope>NUCLEOTIDE SEQUENCE [LARGE SCALE GENOMIC DNA]</scope>
    <source>
        <strain evidence="1 2">H-1</strain>
    </source>
</reference>
<evidence type="ECO:0000313" key="1">
    <source>
        <dbReference type="EMBL" id="MBC3538181.1"/>
    </source>
</evidence>
<organism evidence="1 2">
    <name type="scientific">Rufibacter sediminis</name>
    <dbReference type="NCBI Taxonomy" id="2762756"/>
    <lineage>
        <taxon>Bacteria</taxon>
        <taxon>Pseudomonadati</taxon>
        <taxon>Bacteroidota</taxon>
        <taxon>Cytophagia</taxon>
        <taxon>Cytophagales</taxon>
        <taxon>Hymenobacteraceae</taxon>
        <taxon>Rufibacter</taxon>
    </lineage>
</organism>
<keyword evidence="2" id="KW-1185">Reference proteome</keyword>
<dbReference type="EMBL" id="JACOAF010000001">
    <property type="protein sequence ID" value="MBC3538181.1"/>
    <property type="molecule type" value="Genomic_DNA"/>
</dbReference>
<dbReference type="GO" id="GO:0016787">
    <property type="term" value="F:hydrolase activity"/>
    <property type="evidence" value="ECO:0007669"/>
    <property type="project" value="UniProtKB-KW"/>
</dbReference>
<accession>A0ABR6VLY7</accession>
<dbReference type="Proteomes" id="UP000659698">
    <property type="component" value="Unassembled WGS sequence"/>
</dbReference>